<dbReference type="AlphaFoldDB" id="A0A4Y2DSH7"/>
<proteinExistence type="predicted"/>
<protein>
    <submittedName>
        <fullName evidence="1">Uncharacterized protein</fullName>
    </submittedName>
</protein>
<organism evidence="1 2">
    <name type="scientific">Araneus ventricosus</name>
    <name type="common">Orbweaver spider</name>
    <name type="synonym">Epeira ventricosa</name>
    <dbReference type="NCBI Taxonomy" id="182803"/>
    <lineage>
        <taxon>Eukaryota</taxon>
        <taxon>Metazoa</taxon>
        <taxon>Ecdysozoa</taxon>
        <taxon>Arthropoda</taxon>
        <taxon>Chelicerata</taxon>
        <taxon>Arachnida</taxon>
        <taxon>Araneae</taxon>
        <taxon>Araneomorphae</taxon>
        <taxon>Entelegynae</taxon>
        <taxon>Araneoidea</taxon>
        <taxon>Araneidae</taxon>
        <taxon>Araneus</taxon>
    </lineage>
</organism>
<sequence length="138" mass="15878">MYAFSKQLQYDNGKIQKLHQICLFKALIFPEVWLTAQKASDAPVNDLMLWKSPKMYEKYDPGVARATLLTFRRHLWYLTEKALTSCLFFKNGADSEKKKNAASLMKYKANEKSLPTVFPAFPVLNHTTKLHHLVGPKS</sequence>
<gene>
    <name evidence="1" type="ORF">AVEN_102916_1</name>
</gene>
<name>A0A4Y2DSH7_ARAVE</name>
<dbReference type="EMBL" id="BGPR01167775">
    <property type="protein sequence ID" value="GBM19701.1"/>
    <property type="molecule type" value="Genomic_DNA"/>
</dbReference>
<evidence type="ECO:0000313" key="2">
    <source>
        <dbReference type="Proteomes" id="UP000499080"/>
    </source>
</evidence>
<keyword evidence="2" id="KW-1185">Reference proteome</keyword>
<evidence type="ECO:0000313" key="1">
    <source>
        <dbReference type="EMBL" id="GBM19701.1"/>
    </source>
</evidence>
<dbReference type="Proteomes" id="UP000499080">
    <property type="component" value="Unassembled WGS sequence"/>
</dbReference>
<accession>A0A4Y2DSH7</accession>
<reference evidence="1 2" key="1">
    <citation type="journal article" date="2019" name="Sci. Rep.">
        <title>Orb-weaving spider Araneus ventricosus genome elucidates the spidroin gene catalogue.</title>
        <authorList>
            <person name="Kono N."/>
            <person name="Nakamura H."/>
            <person name="Ohtoshi R."/>
            <person name="Moran D.A.P."/>
            <person name="Shinohara A."/>
            <person name="Yoshida Y."/>
            <person name="Fujiwara M."/>
            <person name="Mori M."/>
            <person name="Tomita M."/>
            <person name="Arakawa K."/>
        </authorList>
    </citation>
    <scope>NUCLEOTIDE SEQUENCE [LARGE SCALE GENOMIC DNA]</scope>
</reference>
<comment type="caution">
    <text evidence="1">The sequence shown here is derived from an EMBL/GenBank/DDBJ whole genome shotgun (WGS) entry which is preliminary data.</text>
</comment>